<name>A0AAJ6YFS5_9HYME</name>
<keyword evidence="1" id="KW-0472">Membrane</keyword>
<dbReference type="GeneID" id="105361691"/>
<dbReference type="KEGG" id="csol:105361691"/>
<accession>A0AAJ6YFS5</accession>
<dbReference type="Proteomes" id="UP000695007">
    <property type="component" value="Unplaced"/>
</dbReference>
<dbReference type="AlphaFoldDB" id="A0AAJ6YFS5"/>
<feature type="transmembrane region" description="Helical" evidence="1">
    <location>
        <begin position="91"/>
        <end position="109"/>
    </location>
</feature>
<keyword evidence="2" id="KW-1185">Reference proteome</keyword>
<organism evidence="2 3">
    <name type="scientific">Ceratosolen solmsi marchali</name>
    <dbReference type="NCBI Taxonomy" id="326594"/>
    <lineage>
        <taxon>Eukaryota</taxon>
        <taxon>Metazoa</taxon>
        <taxon>Ecdysozoa</taxon>
        <taxon>Arthropoda</taxon>
        <taxon>Hexapoda</taxon>
        <taxon>Insecta</taxon>
        <taxon>Pterygota</taxon>
        <taxon>Neoptera</taxon>
        <taxon>Endopterygota</taxon>
        <taxon>Hymenoptera</taxon>
        <taxon>Apocrita</taxon>
        <taxon>Proctotrupomorpha</taxon>
        <taxon>Chalcidoidea</taxon>
        <taxon>Agaonidae</taxon>
        <taxon>Agaoninae</taxon>
        <taxon>Ceratosolen</taxon>
    </lineage>
</organism>
<dbReference type="RefSeq" id="XP_011497244.1">
    <property type="nucleotide sequence ID" value="XM_011498942.1"/>
</dbReference>
<gene>
    <name evidence="3" type="primary">LOC105361691</name>
</gene>
<keyword evidence="1" id="KW-1133">Transmembrane helix</keyword>
<evidence type="ECO:0000256" key="1">
    <source>
        <dbReference type="SAM" id="Phobius"/>
    </source>
</evidence>
<protein>
    <submittedName>
        <fullName evidence="3">Uncharacterized protein LOC105361691</fullName>
    </submittedName>
</protein>
<proteinExistence type="predicted"/>
<sequence length="190" mass="22688">MLSILKCFKNKIHHVYFTTSICRRYMKISEKMEILLKQSDKIPQSCELIYRHSTVTTLSLMYHSVNFMTFMTVSHFANMYYNGSFSDVIESNFQCFVIIFFTGFIFLMAQKIQHGFPIRIYYCSKNKKNKAIFIGKIPFTSEYYEFSSNSLIRAYKETKLPWHNLSFNINNRRIYLVEDNFISTYESKKT</sequence>
<evidence type="ECO:0000313" key="3">
    <source>
        <dbReference type="RefSeq" id="XP_011497244.1"/>
    </source>
</evidence>
<keyword evidence="1" id="KW-0812">Transmembrane</keyword>
<evidence type="ECO:0000313" key="2">
    <source>
        <dbReference type="Proteomes" id="UP000695007"/>
    </source>
</evidence>
<reference evidence="3" key="1">
    <citation type="submission" date="2025-08" db="UniProtKB">
        <authorList>
            <consortium name="RefSeq"/>
        </authorList>
    </citation>
    <scope>IDENTIFICATION</scope>
</reference>
<feature type="transmembrane region" description="Helical" evidence="1">
    <location>
        <begin position="60"/>
        <end position="79"/>
    </location>
</feature>